<gene>
    <name evidence="2" type="ORF">BO78DRAFT_145258</name>
</gene>
<dbReference type="VEuPathDB" id="FungiDB:BO78DRAFT_145258"/>
<dbReference type="EMBL" id="KZ826357">
    <property type="protein sequence ID" value="PYI05521.1"/>
    <property type="molecule type" value="Genomic_DNA"/>
</dbReference>
<dbReference type="AlphaFoldDB" id="A0A319E6A9"/>
<protein>
    <submittedName>
        <fullName evidence="2">Uncharacterized protein</fullName>
    </submittedName>
</protein>
<name>A0A319E6A9_ASPSB</name>
<sequence length="146" mass="16146">MVRNSRLCFCCSLLIKCSPSVPRASPPRMGFRPRRQRAGHVQSPKQGGSARVARLSISDGRGFVTLLNVNCFVQVGWCREYDLCPPSAPLHDQPQLQSHLAHPWFSPAVDRWTAPVPMGYKISALFLTRPSARLPLPEECPTAVGP</sequence>
<proteinExistence type="predicted"/>
<evidence type="ECO:0000313" key="3">
    <source>
        <dbReference type="Proteomes" id="UP000248423"/>
    </source>
</evidence>
<evidence type="ECO:0000256" key="1">
    <source>
        <dbReference type="SAM" id="MobiDB-lite"/>
    </source>
</evidence>
<dbReference type="Proteomes" id="UP000248423">
    <property type="component" value="Unassembled WGS sequence"/>
</dbReference>
<organism evidence="2 3">
    <name type="scientific">Aspergillus sclerotiicarbonarius (strain CBS 121057 / IBT 28362)</name>
    <dbReference type="NCBI Taxonomy" id="1448318"/>
    <lineage>
        <taxon>Eukaryota</taxon>
        <taxon>Fungi</taxon>
        <taxon>Dikarya</taxon>
        <taxon>Ascomycota</taxon>
        <taxon>Pezizomycotina</taxon>
        <taxon>Eurotiomycetes</taxon>
        <taxon>Eurotiomycetidae</taxon>
        <taxon>Eurotiales</taxon>
        <taxon>Aspergillaceae</taxon>
        <taxon>Aspergillus</taxon>
        <taxon>Aspergillus subgen. Circumdati</taxon>
    </lineage>
</organism>
<accession>A0A319E6A9</accession>
<evidence type="ECO:0000313" key="2">
    <source>
        <dbReference type="EMBL" id="PYI05521.1"/>
    </source>
</evidence>
<feature type="region of interest" description="Disordered" evidence="1">
    <location>
        <begin position="25"/>
        <end position="50"/>
    </location>
</feature>
<keyword evidence="3" id="KW-1185">Reference proteome</keyword>
<reference evidence="2 3" key="1">
    <citation type="submission" date="2018-02" db="EMBL/GenBank/DDBJ databases">
        <title>The genomes of Aspergillus section Nigri reveals drivers in fungal speciation.</title>
        <authorList>
            <consortium name="DOE Joint Genome Institute"/>
            <person name="Vesth T.C."/>
            <person name="Nybo J."/>
            <person name="Theobald S."/>
            <person name="Brandl J."/>
            <person name="Frisvad J.C."/>
            <person name="Nielsen K.F."/>
            <person name="Lyhne E.K."/>
            <person name="Kogle M.E."/>
            <person name="Kuo A."/>
            <person name="Riley R."/>
            <person name="Clum A."/>
            <person name="Nolan M."/>
            <person name="Lipzen A."/>
            <person name="Salamov A."/>
            <person name="Henrissat B."/>
            <person name="Wiebenga A."/>
            <person name="De vries R.P."/>
            <person name="Grigoriev I.V."/>
            <person name="Mortensen U.H."/>
            <person name="Andersen M.R."/>
            <person name="Baker S.E."/>
        </authorList>
    </citation>
    <scope>NUCLEOTIDE SEQUENCE [LARGE SCALE GENOMIC DNA]</scope>
    <source>
        <strain evidence="2 3">CBS 121057</strain>
    </source>
</reference>